<evidence type="ECO:0000313" key="5">
    <source>
        <dbReference type="Proteomes" id="UP000077755"/>
    </source>
</evidence>
<evidence type="ECO:0000256" key="2">
    <source>
        <dbReference type="SAM" id="SignalP"/>
    </source>
</evidence>
<dbReference type="EMBL" id="LNRQ01000003">
    <property type="protein sequence ID" value="KZN02659.1"/>
    <property type="molecule type" value="Genomic_DNA"/>
</dbReference>
<feature type="signal peptide" evidence="2">
    <location>
        <begin position="1"/>
        <end position="21"/>
    </location>
</feature>
<dbReference type="EMBL" id="CP093345">
    <property type="protein sequence ID" value="WOG93628.1"/>
    <property type="molecule type" value="Genomic_DNA"/>
</dbReference>
<dbReference type="Proteomes" id="UP000077755">
    <property type="component" value="Chromosome 3"/>
</dbReference>
<dbReference type="CDD" id="cd23375">
    <property type="entry name" value="beta-trefoil_STI_VvMLP-like"/>
    <property type="match status" value="1"/>
</dbReference>
<dbReference type="GO" id="GO:0004866">
    <property type="term" value="F:endopeptidase inhibitor activity"/>
    <property type="evidence" value="ECO:0007669"/>
    <property type="project" value="InterPro"/>
</dbReference>
<dbReference type="SUPFAM" id="SSF50386">
    <property type="entry name" value="STI-like"/>
    <property type="match status" value="1"/>
</dbReference>
<dbReference type="KEGG" id="dcr:108211411"/>
<dbReference type="SMART" id="SM00452">
    <property type="entry name" value="STI"/>
    <property type="match status" value="1"/>
</dbReference>
<evidence type="ECO:0000256" key="1">
    <source>
        <dbReference type="ARBA" id="ARBA00005440"/>
    </source>
</evidence>
<dbReference type="InterPro" id="IPR011065">
    <property type="entry name" value="Kunitz_inhibitor_STI-like_sf"/>
</dbReference>
<dbReference type="InterPro" id="IPR002160">
    <property type="entry name" value="Prot_inh_Kunz-lg"/>
</dbReference>
<keyword evidence="2" id="KW-0732">Signal</keyword>
<dbReference type="OrthoDB" id="1872570at2759"/>
<name>A0A166BNA6_DAUCS</name>
<dbReference type="STRING" id="79200.A0A166BNA6"/>
<dbReference type="Pfam" id="PF00197">
    <property type="entry name" value="Kunitz_legume"/>
    <property type="match status" value="1"/>
</dbReference>
<proteinExistence type="inferred from homology"/>
<organism evidence="3">
    <name type="scientific">Daucus carota subsp. sativus</name>
    <name type="common">Carrot</name>
    <dbReference type="NCBI Taxonomy" id="79200"/>
    <lineage>
        <taxon>Eukaryota</taxon>
        <taxon>Viridiplantae</taxon>
        <taxon>Streptophyta</taxon>
        <taxon>Embryophyta</taxon>
        <taxon>Tracheophyta</taxon>
        <taxon>Spermatophyta</taxon>
        <taxon>Magnoliopsida</taxon>
        <taxon>eudicotyledons</taxon>
        <taxon>Gunneridae</taxon>
        <taxon>Pentapetalae</taxon>
        <taxon>asterids</taxon>
        <taxon>campanulids</taxon>
        <taxon>Apiales</taxon>
        <taxon>Apiaceae</taxon>
        <taxon>Apioideae</taxon>
        <taxon>Scandiceae</taxon>
        <taxon>Daucinae</taxon>
        <taxon>Daucus</taxon>
        <taxon>Daucus sect. Daucus</taxon>
    </lineage>
</organism>
<reference evidence="4" key="2">
    <citation type="submission" date="2022-03" db="EMBL/GenBank/DDBJ databases">
        <title>Draft title - Genomic analysis of global carrot germplasm unveils the trajectory of domestication and the origin of high carotenoid orange carrot.</title>
        <authorList>
            <person name="Iorizzo M."/>
            <person name="Ellison S."/>
            <person name="Senalik D."/>
            <person name="Macko-Podgorni A."/>
            <person name="Grzebelus D."/>
            <person name="Bostan H."/>
            <person name="Rolling W."/>
            <person name="Curaba J."/>
            <person name="Simon P."/>
        </authorList>
    </citation>
    <scope>NUCLEOTIDE SEQUENCE</scope>
    <source>
        <tissue evidence="4">Leaf</tissue>
    </source>
</reference>
<dbReference type="Gramene" id="KZN02659">
    <property type="protein sequence ID" value="KZN02659"/>
    <property type="gene ID" value="DCAR_011413"/>
</dbReference>
<comment type="similarity">
    <text evidence="1">Belongs to the protease inhibitor I3 (leguminous Kunitz-type inhibitor) family.</text>
</comment>
<sequence>MKKATLLFLFSLLCALNSVNSATNNPVLDIAGKKLVTGTGYYILPVIRGQGGGLTLAATRNKTCPLDVVQELHEVKNGLPVTFTPVNVKKGVIRESTDMNVKFLGATICVQSTVWKLDKYDESRKKYFVTSGGVEGSPGVSTTGNWFKIEKNGDDYKLVFCPTVCKFCKVICKDVGYFIENGRRILALTDDEPFRVMFKKA</sequence>
<dbReference type="AlphaFoldDB" id="A0A166BNA6"/>
<accession>A0A166BNA6</accession>
<evidence type="ECO:0000313" key="3">
    <source>
        <dbReference type="EMBL" id="KZN02659.1"/>
    </source>
</evidence>
<dbReference type="PRINTS" id="PR00291">
    <property type="entry name" value="KUNITZINHBTR"/>
</dbReference>
<keyword evidence="5" id="KW-1185">Reference proteome</keyword>
<feature type="chain" id="PRO_5007871279" evidence="2">
    <location>
        <begin position="22"/>
        <end position="201"/>
    </location>
</feature>
<dbReference type="PANTHER" id="PTHR33107">
    <property type="entry name" value="KUNITZ TRYPSIN INHIBITOR 2"/>
    <property type="match status" value="1"/>
</dbReference>
<gene>
    <name evidence="3" type="ORF">DCAR_011413</name>
    <name evidence="4" type="ORF">DCAR_0312914</name>
</gene>
<dbReference type="Gene3D" id="2.80.10.50">
    <property type="match status" value="1"/>
</dbReference>
<protein>
    <submittedName>
        <fullName evidence="3">Uncharacterized protein</fullName>
    </submittedName>
</protein>
<evidence type="ECO:0000313" key="4">
    <source>
        <dbReference type="EMBL" id="WOG93628.1"/>
    </source>
</evidence>
<reference evidence="3" key="1">
    <citation type="journal article" date="2016" name="Nat. Genet.">
        <title>A high-quality carrot genome assembly provides new insights into carotenoid accumulation and asterid genome evolution.</title>
        <authorList>
            <person name="Iorizzo M."/>
            <person name="Ellison S."/>
            <person name="Senalik D."/>
            <person name="Zeng P."/>
            <person name="Satapoomin P."/>
            <person name="Huang J."/>
            <person name="Bowman M."/>
            <person name="Iovene M."/>
            <person name="Sanseverino W."/>
            <person name="Cavagnaro P."/>
            <person name="Yildiz M."/>
            <person name="Macko-Podgorni A."/>
            <person name="Moranska E."/>
            <person name="Grzebelus E."/>
            <person name="Grzebelus D."/>
            <person name="Ashrafi H."/>
            <person name="Zheng Z."/>
            <person name="Cheng S."/>
            <person name="Spooner D."/>
            <person name="Van Deynze A."/>
            <person name="Simon P."/>
        </authorList>
    </citation>
    <scope>NUCLEOTIDE SEQUENCE [LARGE SCALE GENOMIC DNA]</scope>
    <source>
        <tissue evidence="3">Leaf</tissue>
    </source>
</reference>
<dbReference type="PANTHER" id="PTHR33107:SF5">
    <property type="entry name" value="KUNITZ TRYPSIN INHIBITOR 5"/>
    <property type="match status" value="1"/>
</dbReference>
<dbReference type="OMA" id="QTTEWHV"/>